<dbReference type="AlphaFoldDB" id="A0A4C1SLN3"/>
<sequence length="108" mass="12440">MLVIFYHTAAYSQQTRISPPRGAHGLMILWYCLTKEHKRPPCEPTSQINRRCARTETKTNRRGSAAPRAGDAVRRRDSESGITYYLFYLRACAGARPRVPAFGKYREY</sequence>
<name>A0A4C1SLN3_EUMVA</name>
<dbReference type="EMBL" id="BGZK01003517">
    <property type="protein sequence ID" value="GBP02128.1"/>
    <property type="molecule type" value="Genomic_DNA"/>
</dbReference>
<keyword evidence="3" id="KW-1185">Reference proteome</keyword>
<evidence type="ECO:0000313" key="2">
    <source>
        <dbReference type="EMBL" id="GBP02128.1"/>
    </source>
</evidence>
<reference evidence="2 3" key="1">
    <citation type="journal article" date="2019" name="Commun. Biol.">
        <title>The bagworm genome reveals a unique fibroin gene that provides high tensile strength.</title>
        <authorList>
            <person name="Kono N."/>
            <person name="Nakamura H."/>
            <person name="Ohtoshi R."/>
            <person name="Tomita M."/>
            <person name="Numata K."/>
            <person name="Arakawa K."/>
        </authorList>
    </citation>
    <scope>NUCLEOTIDE SEQUENCE [LARGE SCALE GENOMIC DNA]</scope>
</reference>
<feature type="region of interest" description="Disordered" evidence="1">
    <location>
        <begin position="53"/>
        <end position="74"/>
    </location>
</feature>
<protein>
    <submittedName>
        <fullName evidence="2">Uncharacterized protein</fullName>
    </submittedName>
</protein>
<accession>A0A4C1SLN3</accession>
<proteinExistence type="predicted"/>
<evidence type="ECO:0000256" key="1">
    <source>
        <dbReference type="SAM" id="MobiDB-lite"/>
    </source>
</evidence>
<evidence type="ECO:0000313" key="3">
    <source>
        <dbReference type="Proteomes" id="UP000299102"/>
    </source>
</evidence>
<gene>
    <name evidence="2" type="ORF">EVAR_71561_1</name>
</gene>
<dbReference type="Proteomes" id="UP000299102">
    <property type="component" value="Unassembled WGS sequence"/>
</dbReference>
<comment type="caution">
    <text evidence="2">The sequence shown here is derived from an EMBL/GenBank/DDBJ whole genome shotgun (WGS) entry which is preliminary data.</text>
</comment>
<organism evidence="2 3">
    <name type="scientific">Eumeta variegata</name>
    <name type="common">Bagworm moth</name>
    <name type="synonym">Eumeta japonica</name>
    <dbReference type="NCBI Taxonomy" id="151549"/>
    <lineage>
        <taxon>Eukaryota</taxon>
        <taxon>Metazoa</taxon>
        <taxon>Ecdysozoa</taxon>
        <taxon>Arthropoda</taxon>
        <taxon>Hexapoda</taxon>
        <taxon>Insecta</taxon>
        <taxon>Pterygota</taxon>
        <taxon>Neoptera</taxon>
        <taxon>Endopterygota</taxon>
        <taxon>Lepidoptera</taxon>
        <taxon>Glossata</taxon>
        <taxon>Ditrysia</taxon>
        <taxon>Tineoidea</taxon>
        <taxon>Psychidae</taxon>
        <taxon>Oiketicinae</taxon>
        <taxon>Eumeta</taxon>
    </lineage>
</organism>